<evidence type="ECO:0000313" key="5">
    <source>
        <dbReference type="Proteomes" id="UP000236161"/>
    </source>
</evidence>
<dbReference type="Proteomes" id="UP000236161">
    <property type="component" value="Unassembled WGS sequence"/>
</dbReference>
<evidence type="ECO:0000256" key="1">
    <source>
        <dbReference type="PROSITE-ProRule" id="PRU00042"/>
    </source>
</evidence>
<dbReference type="PANTHER" id="PTHR45730:SF109">
    <property type="entry name" value="ZINC FINGER PROTEIN KNUCKLES"/>
    <property type="match status" value="1"/>
</dbReference>
<dbReference type="Pfam" id="PF13912">
    <property type="entry name" value="zf-C2H2_6"/>
    <property type="match status" value="1"/>
</dbReference>
<reference evidence="4 5" key="1">
    <citation type="journal article" date="2017" name="Nature">
        <title>The Apostasia genome and the evolution of orchids.</title>
        <authorList>
            <person name="Zhang G.Q."/>
            <person name="Liu K.W."/>
            <person name="Li Z."/>
            <person name="Lohaus R."/>
            <person name="Hsiao Y.Y."/>
            <person name="Niu S.C."/>
            <person name="Wang J.Y."/>
            <person name="Lin Y.C."/>
            <person name="Xu Q."/>
            <person name="Chen L.J."/>
            <person name="Yoshida K."/>
            <person name="Fujiwara S."/>
            <person name="Wang Z.W."/>
            <person name="Zhang Y.Q."/>
            <person name="Mitsuda N."/>
            <person name="Wang M."/>
            <person name="Liu G.H."/>
            <person name="Pecoraro L."/>
            <person name="Huang H.X."/>
            <person name="Xiao X.J."/>
            <person name="Lin M."/>
            <person name="Wu X.Y."/>
            <person name="Wu W.L."/>
            <person name="Chen Y.Y."/>
            <person name="Chang S.B."/>
            <person name="Sakamoto S."/>
            <person name="Ohme-Takagi M."/>
            <person name="Yagi M."/>
            <person name="Zeng S.J."/>
            <person name="Shen C.Y."/>
            <person name="Yeh C.M."/>
            <person name="Luo Y.B."/>
            <person name="Tsai W.C."/>
            <person name="Van de Peer Y."/>
            <person name="Liu Z.J."/>
        </authorList>
    </citation>
    <scope>NUCLEOTIDE SEQUENCE [LARGE SCALE GENOMIC DNA]</scope>
    <source>
        <strain evidence="5">cv. Shenzhen</strain>
        <tissue evidence="4">Stem</tissue>
    </source>
</reference>
<name>A0A2I0A6Y5_9ASPA</name>
<keyword evidence="1" id="KW-0862">Zinc</keyword>
<dbReference type="OrthoDB" id="692117at2759"/>
<keyword evidence="1" id="KW-0863">Zinc-finger</keyword>
<evidence type="ECO:0000256" key="2">
    <source>
        <dbReference type="SAM" id="MobiDB-lite"/>
    </source>
</evidence>
<keyword evidence="5" id="KW-1185">Reference proteome</keyword>
<dbReference type="GO" id="GO:0003700">
    <property type="term" value="F:DNA-binding transcription factor activity"/>
    <property type="evidence" value="ECO:0007669"/>
    <property type="project" value="InterPro"/>
</dbReference>
<keyword evidence="1" id="KW-0479">Metal-binding</keyword>
<dbReference type="AlphaFoldDB" id="A0A2I0A6Y5"/>
<proteinExistence type="predicted"/>
<dbReference type="EMBL" id="KZ452013">
    <property type="protein sequence ID" value="PKA51302.1"/>
    <property type="molecule type" value="Genomic_DNA"/>
</dbReference>
<dbReference type="InterPro" id="IPR013087">
    <property type="entry name" value="Znf_C2H2_type"/>
</dbReference>
<protein>
    <submittedName>
        <fullName evidence="4">Zinc finger protein KNUCKLES</fullName>
    </submittedName>
</protein>
<feature type="domain" description="C2H2-type" evidence="3">
    <location>
        <begin position="43"/>
        <end position="70"/>
    </location>
</feature>
<feature type="compositionally biased region" description="Polar residues" evidence="2">
    <location>
        <begin position="27"/>
        <end position="40"/>
    </location>
</feature>
<gene>
    <name evidence="4" type="primary">KNU</name>
    <name evidence="4" type="ORF">AXF42_Ash002665</name>
</gene>
<organism evidence="4 5">
    <name type="scientific">Apostasia shenzhenica</name>
    <dbReference type="NCBI Taxonomy" id="1088818"/>
    <lineage>
        <taxon>Eukaryota</taxon>
        <taxon>Viridiplantae</taxon>
        <taxon>Streptophyta</taxon>
        <taxon>Embryophyta</taxon>
        <taxon>Tracheophyta</taxon>
        <taxon>Spermatophyta</taxon>
        <taxon>Magnoliopsida</taxon>
        <taxon>Liliopsida</taxon>
        <taxon>Asparagales</taxon>
        <taxon>Orchidaceae</taxon>
        <taxon>Apostasioideae</taxon>
        <taxon>Apostasia</taxon>
    </lineage>
</organism>
<dbReference type="Gene3D" id="3.30.160.60">
    <property type="entry name" value="Classic Zinc Finger"/>
    <property type="match status" value="1"/>
</dbReference>
<dbReference type="PANTHER" id="PTHR45730">
    <property type="entry name" value="ZINC FINGER PROTEIN JAGGED"/>
    <property type="match status" value="1"/>
</dbReference>
<feature type="region of interest" description="Disordered" evidence="2">
    <location>
        <begin position="1"/>
        <end position="40"/>
    </location>
</feature>
<sequence>MAEKTPDYFDFMKQPPAQDPEKCPKNAPTSPVRSPASGPTRTFPCTYCSKRFYTSQALGGHQNAHKKERAAAPRRIATSAPPPLLPSHSTGILQSACATFSRPWIATPRAYVYFYSPPSSSFSLPTDLPYPSHYPLALSPATGASTPASAIAVRESDGVAHADLDLDLSLHL</sequence>
<dbReference type="GO" id="GO:0008270">
    <property type="term" value="F:zinc ion binding"/>
    <property type="evidence" value="ECO:0007669"/>
    <property type="project" value="UniProtKB-KW"/>
</dbReference>
<evidence type="ECO:0000259" key="3">
    <source>
        <dbReference type="PROSITE" id="PS50157"/>
    </source>
</evidence>
<accession>A0A2I0A6Y5</accession>
<evidence type="ECO:0000313" key="4">
    <source>
        <dbReference type="EMBL" id="PKA51302.1"/>
    </source>
</evidence>
<dbReference type="STRING" id="1088818.A0A2I0A6Y5"/>
<dbReference type="InterPro" id="IPR036236">
    <property type="entry name" value="Znf_C2H2_sf"/>
</dbReference>
<dbReference type="PROSITE" id="PS00028">
    <property type="entry name" value="ZINC_FINGER_C2H2_1"/>
    <property type="match status" value="1"/>
</dbReference>
<dbReference type="SUPFAM" id="SSF57667">
    <property type="entry name" value="beta-beta-alpha zinc fingers"/>
    <property type="match status" value="1"/>
</dbReference>
<dbReference type="InterPro" id="IPR045320">
    <property type="entry name" value="JAGGED/SL1-like"/>
</dbReference>
<dbReference type="PROSITE" id="PS50157">
    <property type="entry name" value="ZINC_FINGER_C2H2_2"/>
    <property type="match status" value="1"/>
</dbReference>
<feature type="region of interest" description="Disordered" evidence="2">
    <location>
        <begin position="59"/>
        <end position="87"/>
    </location>
</feature>